<dbReference type="Pfam" id="PF12802">
    <property type="entry name" value="MarR_2"/>
    <property type="match status" value="1"/>
</dbReference>
<dbReference type="PANTHER" id="PTHR33164:SF64">
    <property type="entry name" value="TRANSCRIPTIONAL REGULATOR SLYA"/>
    <property type="match status" value="1"/>
</dbReference>
<name>A0ABP8Z3V3_9ACTN</name>
<keyword evidence="1" id="KW-0805">Transcription regulation</keyword>
<keyword evidence="3" id="KW-0804">Transcription</keyword>
<evidence type="ECO:0000256" key="1">
    <source>
        <dbReference type="ARBA" id="ARBA00023015"/>
    </source>
</evidence>
<dbReference type="InterPro" id="IPR000835">
    <property type="entry name" value="HTH_MarR-typ"/>
</dbReference>
<dbReference type="RefSeq" id="WP_345527950.1">
    <property type="nucleotide sequence ID" value="NZ_BAABKN010000019.1"/>
</dbReference>
<organism evidence="5 6">
    <name type="scientific">Nocardioides endophyticus</name>
    <dbReference type="NCBI Taxonomy" id="1353775"/>
    <lineage>
        <taxon>Bacteria</taxon>
        <taxon>Bacillati</taxon>
        <taxon>Actinomycetota</taxon>
        <taxon>Actinomycetes</taxon>
        <taxon>Propionibacteriales</taxon>
        <taxon>Nocardioidaceae</taxon>
        <taxon>Nocardioides</taxon>
    </lineage>
</organism>
<dbReference type="PROSITE" id="PS50995">
    <property type="entry name" value="HTH_MARR_2"/>
    <property type="match status" value="1"/>
</dbReference>
<reference evidence="6" key="1">
    <citation type="journal article" date="2019" name="Int. J. Syst. Evol. Microbiol.">
        <title>The Global Catalogue of Microorganisms (GCM) 10K type strain sequencing project: providing services to taxonomists for standard genome sequencing and annotation.</title>
        <authorList>
            <consortium name="The Broad Institute Genomics Platform"/>
            <consortium name="The Broad Institute Genome Sequencing Center for Infectious Disease"/>
            <person name="Wu L."/>
            <person name="Ma J."/>
        </authorList>
    </citation>
    <scope>NUCLEOTIDE SEQUENCE [LARGE SCALE GENOMIC DNA]</scope>
    <source>
        <strain evidence="6">JCM 18532</strain>
    </source>
</reference>
<dbReference type="Proteomes" id="UP001499882">
    <property type="component" value="Unassembled WGS sequence"/>
</dbReference>
<comment type="caution">
    <text evidence="5">The sequence shown here is derived from an EMBL/GenBank/DDBJ whole genome shotgun (WGS) entry which is preliminary data.</text>
</comment>
<evidence type="ECO:0000256" key="3">
    <source>
        <dbReference type="ARBA" id="ARBA00023163"/>
    </source>
</evidence>
<evidence type="ECO:0000259" key="4">
    <source>
        <dbReference type="PROSITE" id="PS50995"/>
    </source>
</evidence>
<dbReference type="PANTHER" id="PTHR33164">
    <property type="entry name" value="TRANSCRIPTIONAL REGULATOR, MARR FAMILY"/>
    <property type="match status" value="1"/>
</dbReference>
<proteinExistence type="predicted"/>
<keyword evidence="2" id="KW-0238">DNA-binding</keyword>
<dbReference type="InterPro" id="IPR039422">
    <property type="entry name" value="MarR/SlyA-like"/>
</dbReference>
<sequence length="155" mass="16851">MTESTGDLAAHDGLRPASDVPSLALLLTQAERSLRRQLDPPLAEAGLTFEHWRIMTVLLARPGARMSAIADEAVLPAATLTRHMDHLVERAMVVRRIDPGDKRRVVAALSPMGEELALRLRAVERVVEAAIAQGLGSARFATLGHELSLIPHLFD</sequence>
<dbReference type="SMART" id="SM00347">
    <property type="entry name" value="HTH_MARR"/>
    <property type="match status" value="1"/>
</dbReference>
<evidence type="ECO:0000313" key="5">
    <source>
        <dbReference type="EMBL" id="GAA4745626.1"/>
    </source>
</evidence>
<protein>
    <recommendedName>
        <fullName evidence="4">HTH marR-type domain-containing protein</fullName>
    </recommendedName>
</protein>
<dbReference type="InterPro" id="IPR036390">
    <property type="entry name" value="WH_DNA-bd_sf"/>
</dbReference>
<keyword evidence="6" id="KW-1185">Reference proteome</keyword>
<dbReference type="EMBL" id="BAABKN010000019">
    <property type="protein sequence ID" value="GAA4745626.1"/>
    <property type="molecule type" value="Genomic_DNA"/>
</dbReference>
<gene>
    <name evidence="5" type="ORF">GCM10023350_33050</name>
</gene>
<feature type="domain" description="HTH marR-type" evidence="4">
    <location>
        <begin position="20"/>
        <end position="155"/>
    </location>
</feature>
<evidence type="ECO:0000256" key="2">
    <source>
        <dbReference type="ARBA" id="ARBA00023125"/>
    </source>
</evidence>
<dbReference type="Gene3D" id="1.10.10.10">
    <property type="entry name" value="Winged helix-like DNA-binding domain superfamily/Winged helix DNA-binding domain"/>
    <property type="match status" value="1"/>
</dbReference>
<dbReference type="SUPFAM" id="SSF46785">
    <property type="entry name" value="Winged helix' DNA-binding domain"/>
    <property type="match status" value="1"/>
</dbReference>
<evidence type="ECO:0000313" key="6">
    <source>
        <dbReference type="Proteomes" id="UP001499882"/>
    </source>
</evidence>
<dbReference type="InterPro" id="IPR036388">
    <property type="entry name" value="WH-like_DNA-bd_sf"/>
</dbReference>
<accession>A0ABP8Z3V3</accession>